<keyword evidence="8 14" id="KW-0546">Nucleotide metabolism</keyword>
<gene>
    <name evidence="16" type="ORF">APICC_06776</name>
</gene>
<protein>
    <recommendedName>
        <fullName evidence="14">Inosine triphosphate pyrophosphatase</fullName>
        <shortName evidence="14">ITPase</shortName>
        <shortName evidence="14">Inosine triphosphatase</shortName>
        <ecNumber evidence="14">3.6.1.66</ecNumber>
    </recommendedName>
    <alternativeName>
        <fullName evidence="14">Non-canonical purine NTP pyrophosphatase</fullName>
    </alternativeName>
    <alternativeName>
        <fullName evidence="14">Non-standard purine NTP pyrophosphatase</fullName>
    </alternativeName>
    <alternativeName>
        <fullName evidence="14">Nucleoside-triphosphate diphosphatase</fullName>
    </alternativeName>
    <alternativeName>
        <fullName evidence="14">Nucleoside-triphosphate pyrophosphatase</fullName>
        <shortName evidence="14">NTPase</shortName>
    </alternativeName>
    <alternativeName>
        <fullName evidence="14">XTP/dITP diphosphatase</fullName>
    </alternativeName>
</protein>
<comment type="function">
    <text evidence="10">Pyrophosphatase that hydrolyzes the non-canonical purine nucleotides inosine triphosphate (ITP), deoxyinosine triphosphate (dITP) as well as 2'-deoxy-N-6-hydroxylaminopurine triphosphate (dHAPTP) and xanthosine 5'-triphosphate (XTP) to their respective monophosphate derivatives. The enzyme does not distinguish between the deoxy- and ribose forms. Probably excludes non-canonical purines from RNA and DNA precursor pools, thus preventing their incorporation into RNA and DNA and avoiding chromosomal lesions.</text>
</comment>
<dbReference type="InterPro" id="IPR002637">
    <property type="entry name" value="RdgB/HAM1"/>
</dbReference>
<evidence type="ECO:0000256" key="8">
    <source>
        <dbReference type="ARBA" id="ARBA00023080"/>
    </source>
</evidence>
<evidence type="ECO:0000256" key="5">
    <source>
        <dbReference type="ARBA" id="ARBA00022741"/>
    </source>
</evidence>
<evidence type="ECO:0000256" key="1">
    <source>
        <dbReference type="ARBA" id="ARBA00004496"/>
    </source>
</evidence>
<evidence type="ECO:0000256" key="10">
    <source>
        <dbReference type="ARBA" id="ARBA00054940"/>
    </source>
</evidence>
<feature type="binding site" evidence="14">
    <location>
        <position position="67"/>
    </location>
    <ligand>
        <name>Mg(2+)</name>
        <dbReference type="ChEBI" id="CHEBI:18420"/>
    </ligand>
</feature>
<dbReference type="GO" id="GO:0035870">
    <property type="term" value="F:dITP diphosphatase activity"/>
    <property type="evidence" value="ECO:0007669"/>
    <property type="project" value="UniProtKB-UniRule"/>
</dbReference>
<evidence type="ECO:0000256" key="3">
    <source>
        <dbReference type="ARBA" id="ARBA00022490"/>
    </source>
</evidence>
<keyword evidence="17" id="KW-1185">Reference proteome</keyword>
<dbReference type="GO" id="GO:0000166">
    <property type="term" value="F:nucleotide binding"/>
    <property type="evidence" value="ECO:0007669"/>
    <property type="project" value="UniProtKB-KW"/>
</dbReference>
<evidence type="ECO:0000313" key="16">
    <source>
        <dbReference type="EMBL" id="PBC27972.1"/>
    </source>
</evidence>
<dbReference type="STRING" id="94128.A0A2A3E9L0"/>
<feature type="binding site" evidence="14">
    <location>
        <begin position="9"/>
        <end position="14"/>
    </location>
    <ligand>
        <name>ITP</name>
        <dbReference type="ChEBI" id="CHEBI:61402"/>
    </ligand>
</feature>
<feature type="binding site" evidence="14">
    <location>
        <position position="39"/>
    </location>
    <ligand>
        <name>Mg(2+)</name>
        <dbReference type="ChEBI" id="CHEBI:18420"/>
    </ligand>
</feature>
<evidence type="ECO:0000256" key="14">
    <source>
        <dbReference type="HAMAP-Rule" id="MF_03148"/>
    </source>
</evidence>
<proteinExistence type="inferred from homology"/>
<keyword evidence="4 14" id="KW-0479">Metal-binding</keyword>
<keyword evidence="6 14" id="KW-0378">Hydrolase</keyword>
<evidence type="ECO:0000256" key="4">
    <source>
        <dbReference type="ARBA" id="ARBA00022723"/>
    </source>
</evidence>
<feature type="binding site" evidence="14">
    <location>
        <begin position="67"/>
        <end position="68"/>
    </location>
    <ligand>
        <name>ITP</name>
        <dbReference type="ChEBI" id="CHEBI:61402"/>
    </ligand>
</feature>
<comment type="catalytic activity">
    <reaction evidence="13">
        <text>N(6)-hydroxy-dATP + H2O = N(6)-hydroxy-dAMP + diphosphate + H(+)</text>
        <dbReference type="Rhea" id="RHEA:83971"/>
        <dbReference type="ChEBI" id="CHEBI:15377"/>
        <dbReference type="ChEBI" id="CHEBI:15378"/>
        <dbReference type="ChEBI" id="CHEBI:33019"/>
        <dbReference type="ChEBI" id="CHEBI:233529"/>
        <dbReference type="ChEBI" id="CHEBI:233530"/>
    </reaction>
    <physiologicalReaction direction="left-to-right" evidence="13">
        <dbReference type="Rhea" id="RHEA:83972"/>
    </physiologicalReaction>
</comment>
<dbReference type="Proteomes" id="UP000242457">
    <property type="component" value="Unassembled WGS sequence"/>
</dbReference>
<evidence type="ECO:0000256" key="6">
    <source>
        <dbReference type="ARBA" id="ARBA00022801"/>
    </source>
</evidence>
<reference evidence="16 17" key="1">
    <citation type="submission" date="2014-07" db="EMBL/GenBank/DDBJ databases">
        <title>Genomic and transcriptomic analysis on Apis cerana provide comprehensive insights into honey bee biology.</title>
        <authorList>
            <person name="Diao Q."/>
            <person name="Sun L."/>
            <person name="Zheng H."/>
            <person name="Zheng H."/>
            <person name="Xu S."/>
            <person name="Wang S."/>
            <person name="Zeng Z."/>
            <person name="Hu F."/>
            <person name="Su S."/>
            <person name="Wu J."/>
        </authorList>
    </citation>
    <scope>NUCLEOTIDE SEQUENCE [LARGE SCALE GENOMIC DNA]</scope>
    <source>
        <tissue evidence="16">Pupae without intestine</tissue>
    </source>
</reference>
<feature type="binding site" evidence="14">
    <location>
        <position position="167"/>
    </location>
    <ligand>
        <name>ITP</name>
        <dbReference type="ChEBI" id="CHEBI:61402"/>
    </ligand>
</feature>
<evidence type="ECO:0000256" key="13">
    <source>
        <dbReference type="ARBA" id="ARBA00093271"/>
    </source>
</evidence>
<comment type="catalytic activity">
    <reaction evidence="11">
        <text>ITP + H2O = IMP + diphosphate + H(+)</text>
        <dbReference type="Rhea" id="RHEA:29399"/>
        <dbReference type="ChEBI" id="CHEBI:15377"/>
        <dbReference type="ChEBI" id="CHEBI:15378"/>
        <dbReference type="ChEBI" id="CHEBI:33019"/>
        <dbReference type="ChEBI" id="CHEBI:58053"/>
        <dbReference type="ChEBI" id="CHEBI:61402"/>
        <dbReference type="EC" id="3.6.1.66"/>
    </reaction>
    <physiologicalReaction direction="left-to-right" evidence="11">
        <dbReference type="Rhea" id="RHEA:29400"/>
    </physiologicalReaction>
</comment>
<dbReference type="PANTHER" id="PTHR11067:SF9">
    <property type="entry name" value="INOSINE TRIPHOSPHATE PYROPHOSPHATASE"/>
    <property type="match status" value="1"/>
</dbReference>
<evidence type="ECO:0000256" key="12">
    <source>
        <dbReference type="ARBA" id="ARBA00093255"/>
    </source>
</evidence>
<sequence>MSKPIVFVTGNVKKLEEFVAILGKNFPLEIISKKIDLPEYQGEIDDICKNKCRAAVDLIKGPVIIEDTCLCFNAMNGLPGPYIKWFLDKLGPEGLYQMLNGWEDKTAEAVCTFAYCSGKLEDPVLLFQGKTQGTIVSPRGPRDFGWDSCFQPLDNDKTYAELPKEVKNKISHRSKALEKLKEYFLNNKSIEQ</sequence>
<evidence type="ECO:0000313" key="17">
    <source>
        <dbReference type="Proteomes" id="UP000242457"/>
    </source>
</evidence>
<comment type="cofactor">
    <cofactor evidence="14">
        <name>Mg(2+)</name>
        <dbReference type="ChEBI" id="CHEBI:18420"/>
    </cofactor>
    <cofactor evidence="14">
        <name>Mn(2+)</name>
        <dbReference type="ChEBI" id="CHEBI:29035"/>
    </cofactor>
    <text evidence="14">Binds 1 divalent metal cation per subunit; can use either Mg(2+) or Mn(2+).</text>
</comment>
<keyword evidence="5 14" id="KW-0547">Nucleotide-binding</keyword>
<comment type="function">
    <text evidence="14">Pyrophosphatase that hydrolyzes non-canonical purine nucleotides such as inosine triphosphate (ITP), deoxyinosine triphosphate (dITP) or xanthosine 5'-triphosphate (XTP) to their respective monophosphate derivatives. The enzyme does not distinguish between the deoxy- and ribose forms. Probably excludes non-canonical purines from RNA and DNA precursor pools, thus preventing their incorporation into RNA and DNA and avoiding chromosomal lesions.</text>
</comment>
<accession>A0A2A3E9L0</accession>
<dbReference type="OrthoDB" id="6288734at2759"/>
<feature type="binding site" evidence="14">
    <location>
        <begin position="144"/>
        <end position="147"/>
    </location>
    <ligand>
        <name>ITP</name>
        <dbReference type="ChEBI" id="CHEBI:61402"/>
    </ligand>
</feature>
<dbReference type="EMBL" id="KZ288326">
    <property type="protein sequence ID" value="PBC27972.1"/>
    <property type="molecule type" value="Genomic_DNA"/>
</dbReference>
<dbReference type="AlphaFoldDB" id="A0A2A3E9L0"/>
<evidence type="ECO:0000256" key="7">
    <source>
        <dbReference type="ARBA" id="ARBA00022842"/>
    </source>
</evidence>
<comment type="subcellular location">
    <subcellularLocation>
        <location evidence="1 14">Cytoplasm</location>
    </subcellularLocation>
</comment>
<organism evidence="16 17">
    <name type="scientific">Apis cerana cerana</name>
    <name type="common">Oriental honeybee</name>
    <dbReference type="NCBI Taxonomy" id="94128"/>
    <lineage>
        <taxon>Eukaryota</taxon>
        <taxon>Metazoa</taxon>
        <taxon>Ecdysozoa</taxon>
        <taxon>Arthropoda</taxon>
        <taxon>Hexapoda</taxon>
        <taxon>Insecta</taxon>
        <taxon>Pterygota</taxon>
        <taxon>Neoptera</taxon>
        <taxon>Endopterygota</taxon>
        <taxon>Hymenoptera</taxon>
        <taxon>Apocrita</taxon>
        <taxon>Aculeata</taxon>
        <taxon>Apoidea</taxon>
        <taxon>Anthophila</taxon>
        <taxon>Apidae</taxon>
        <taxon>Apis</taxon>
    </lineage>
</organism>
<dbReference type="EC" id="3.6.1.66" evidence="14"/>
<evidence type="ECO:0000256" key="2">
    <source>
        <dbReference type="ARBA" id="ARBA00008023"/>
    </source>
</evidence>
<dbReference type="Pfam" id="PF01725">
    <property type="entry name" value="Ham1p_like"/>
    <property type="match status" value="1"/>
</dbReference>
<keyword evidence="9 14" id="KW-0464">Manganese</keyword>
<dbReference type="HAMAP" id="MF_03148">
    <property type="entry name" value="HAM1_NTPase"/>
    <property type="match status" value="1"/>
</dbReference>
<comment type="catalytic activity">
    <reaction evidence="14">
        <text>XTP + H2O = XMP + diphosphate + H(+)</text>
        <dbReference type="Rhea" id="RHEA:28610"/>
        <dbReference type="ChEBI" id="CHEBI:15377"/>
        <dbReference type="ChEBI" id="CHEBI:15378"/>
        <dbReference type="ChEBI" id="CHEBI:33019"/>
        <dbReference type="ChEBI" id="CHEBI:57464"/>
        <dbReference type="ChEBI" id="CHEBI:61314"/>
        <dbReference type="EC" id="3.6.1.66"/>
    </reaction>
</comment>
<dbReference type="InterPro" id="IPR029001">
    <property type="entry name" value="ITPase-like_fam"/>
</dbReference>
<comment type="similarity">
    <text evidence="2 14 15">Belongs to the HAM1 NTPase family.</text>
</comment>
<dbReference type="GO" id="GO:0005737">
    <property type="term" value="C:cytoplasm"/>
    <property type="evidence" value="ECO:0007669"/>
    <property type="project" value="UniProtKB-SubCell"/>
</dbReference>
<evidence type="ECO:0000256" key="11">
    <source>
        <dbReference type="ARBA" id="ARBA00093218"/>
    </source>
</evidence>
<dbReference type="SUPFAM" id="SSF52972">
    <property type="entry name" value="ITPase-like"/>
    <property type="match status" value="1"/>
</dbReference>
<name>A0A2A3E9L0_APICC</name>
<keyword evidence="3 14" id="KW-0963">Cytoplasm</keyword>
<dbReference type="Gene3D" id="3.90.950.10">
    <property type="match status" value="1"/>
</dbReference>
<dbReference type="GO" id="GO:0036222">
    <property type="term" value="F:XTP diphosphatase activity"/>
    <property type="evidence" value="ECO:0007669"/>
    <property type="project" value="UniProtKB-UniRule"/>
</dbReference>
<comment type="subunit">
    <text evidence="14">Homodimer.</text>
</comment>
<keyword evidence="7 14" id="KW-0460">Magnesium</keyword>
<feature type="binding site" evidence="14">
    <location>
        <position position="51"/>
    </location>
    <ligand>
        <name>ITP</name>
        <dbReference type="ChEBI" id="CHEBI:61402"/>
    </ligand>
</feature>
<dbReference type="GO" id="GO:0009117">
    <property type="term" value="P:nucleotide metabolic process"/>
    <property type="evidence" value="ECO:0007669"/>
    <property type="project" value="UniProtKB-KW"/>
</dbReference>
<dbReference type="GO" id="GO:0036220">
    <property type="term" value="F:ITP diphosphatase activity"/>
    <property type="evidence" value="ECO:0007669"/>
    <property type="project" value="UniProtKB-UniRule"/>
</dbReference>
<dbReference type="FunFam" id="3.90.950.10:FF:000003">
    <property type="entry name" value="Inosine triphosphate pyrophosphatase"/>
    <property type="match status" value="1"/>
</dbReference>
<dbReference type="GO" id="GO:0046872">
    <property type="term" value="F:metal ion binding"/>
    <property type="evidence" value="ECO:0007669"/>
    <property type="project" value="UniProtKB-KW"/>
</dbReference>
<dbReference type="CDD" id="cd00515">
    <property type="entry name" value="HAM1"/>
    <property type="match status" value="1"/>
</dbReference>
<feature type="binding site" evidence="14">
    <location>
        <begin position="172"/>
        <end position="173"/>
    </location>
    <ligand>
        <name>ITP</name>
        <dbReference type="ChEBI" id="CHEBI:61402"/>
    </ligand>
</feature>
<dbReference type="NCBIfam" id="TIGR00042">
    <property type="entry name" value="RdgB/HAM1 family non-canonical purine NTP pyrophosphatase"/>
    <property type="match status" value="1"/>
</dbReference>
<dbReference type="InterPro" id="IPR027502">
    <property type="entry name" value="ITPase"/>
</dbReference>
<evidence type="ECO:0000256" key="15">
    <source>
        <dbReference type="RuleBase" id="RU003781"/>
    </source>
</evidence>
<comment type="catalytic activity">
    <reaction evidence="12">
        <text>dITP + H2O = dIMP + diphosphate + H(+)</text>
        <dbReference type="Rhea" id="RHEA:28342"/>
        <dbReference type="ChEBI" id="CHEBI:15377"/>
        <dbReference type="ChEBI" id="CHEBI:15378"/>
        <dbReference type="ChEBI" id="CHEBI:33019"/>
        <dbReference type="ChEBI" id="CHEBI:61194"/>
        <dbReference type="ChEBI" id="CHEBI:61382"/>
        <dbReference type="EC" id="3.6.1.66"/>
    </reaction>
    <physiologicalReaction direction="left-to-right" evidence="12">
        <dbReference type="Rhea" id="RHEA:28343"/>
    </physiologicalReaction>
</comment>
<evidence type="ECO:0000256" key="9">
    <source>
        <dbReference type="ARBA" id="ARBA00023211"/>
    </source>
</evidence>
<dbReference type="GO" id="GO:0009204">
    <property type="term" value="P:deoxyribonucleoside triphosphate catabolic process"/>
    <property type="evidence" value="ECO:0007669"/>
    <property type="project" value="UniProtKB-UniRule"/>
</dbReference>
<dbReference type="PANTHER" id="PTHR11067">
    <property type="entry name" value="INOSINE TRIPHOSPHATE PYROPHOSPHATASE/HAM1 PROTEIN"/>
    <property type="match status" value="1"/>
</dbReference>